<comment type="subcellular location">
    <subcellularLocation>
        <location evidence="8">Cell membrane</location>
        <topology evidence="8">Multi-pass membrane protein</topology>
    </subcellularLocation>
    <subcellularLocation>
        <location evidence="1">Membrane</location>
        <topology evidence="1">Multi-pass membrane protein</topology>
    </subcellularLocation>
</comment>
<name>A0ABR8JMQ6_9BACT</name>
<comment type="similarity">
    <text evidence="2 8">Belongs to the ammonia transporter channel (TC 1.A.11.2) family.</text>
</comment>
<evidence type="ECO:0000256" key="7">
    <source>
        <dbReference type="ARBA" id="ARBA00023177"/>
    </source>
</evidence>
<dbReference type="Proteomes" id="UP000642468">
    <property type="component" value="Unassembled WGS sequence"/>
</dbReference>
<keyword evidence="5 8" id="KW-1133">Transmembrane helix</keyword>
<feature type="transmembrane region" description="Helical" evidence="8">
    <location>
        <begin position="325"/>
        <end position="343"/>
    </location>
</feature>
<dbReference type="EMBL" id="JACWZZ010000002">
    <property type="protein sequence ID" value="MBD2715824.1"/>
    <property type="molecule type" value="Genomic_DNA"/>
</dbReference>
<feature type="transmembrane region" description="Helical" evidence="8">
    <location>
        <begin position="169"/>
        <end position="190"/>
    </location>
</feature>
<evidence type="ECO:0000259" key="9">
    <source>
        <dbReference type="Pfam" id="PF00909"/>
    </source>
</evidence>
<dbReference type="PROSITE" id="PS01219">
    <property type="entry name" value="AMMONIUM_TRANSP"/>
    <property type="match status" value="1"/>
</dbReference>
<comment type="caution">
    <text evidence="10">The sequence shown here is derived from an EMBL/GenBank/DDBJ whole genome shotgun (WGS) entry which is preliminary data.</text>
</comment>
<proteinExistence type="inferred from homology"/>
<dbReference type="InterPro" id="IPR024041">
    <property type="entry name" value="NH4_transpt_AmtB-like_dom"/>
</dbReference>
<dbReference type="InterPro" id="IPR018047">
    <property type="entry name" value="Ammonium_transpt_CS"/>
</dbReference>
<dbReference type="SUPFAM" id="SSF111352">
    <property type="entry name" value="Ammonium transporter"/>
    <property type="match status" value="1"/>
</dbReference>
<feature type="transmembrane region" description="Helical" evidence="8">
    <location>
        <begin position="202"/>
        <end position="225"/>
    </location>
</feature>
<feature type="transmembrane region" description="Helical" evidence="8">
    <location>
        <begin position="82"/>
        <end position="105"/>
    </location>
</feature>
<feature type="domain" description="Ammonium transporter AmtB-like" evidence="9">
    <location>
        <begin position="49"/>
        <end position="442"/>
    </location>
</feature>
<sequence>MSMVPASKKLTSLSMLALLSVVGLSGVAAFTEVPHPAAEAGALNAADVAWMLTATAFVLIMTPGLSFFYGGMVRPKNVISTMLQSFVAMGVITLVFYFVGFSLAYGDSWHGLIGNPLTFVMLRNVGTAPNPAFAASIPFVLYFAFQLKFAVITPALITGSFAERVRFKGYLAFMVLFCLFIYCPLAHWTWHPEGFLRQWGVLDFAGGTVVHISAGIAALAGAMVLGRRSTHLRKTTFSTPNVPYVLLGTGLLWFGWFGFNAGSSLGANDVAALAFVNTTLASGAALTAWLLVETVHGGKPTALGACIGAVVGLVAITPAAGFVQYGHSVFIGVIAALISYGAVHWKNNRTTIDDTLDVFPCHGLGGIVGMLLTGIFADKVGLVHGTATVFGYHVLGLVIVVAYSFVGSWVLLKLTDRVFGLRVKLQDEELGLDLSQHEESTYHVDEEFERTYRRELVEENA</sequence>
<evidence type="ECO:0000256" key="6">
    <source>
        <dbReference type="ARBA" id="ARBA00023136"/>
    </source>
</evidence>
<keyword evidence="6 8" id="KW-0472">Membrane</keyword>
<dbReference type="InterPro" id="IPR001905">
    <property type="entry name" value="Ammonium_transpt"/>
</dbReference>
<accession>A0ABR8JMQ6</accession>
<reference evidence="10 11" key="1">
    <citation type="submission" date="2020-09" db="EMBL/GenBank/DDBJ databases">
        <authorList>
            <person name="Kim M.K."/>
        </authorList>
    </citation>
    <scope>NUCLEOTIDE SEQUENCE [LARGE SCALE GENOMIC DNA]</scope>
    <source>
        <strain evidence="10 11">BT646</strain>
    </source>
</reference>
<evidence type="ECO:0000256" key="4">
    <source>
        <dbReference type="ARBA" id="ARBA00022692"/>
    </source>
</evidence>
<evidence type="ECO:0000313" key="11">
    <source>
        <dbReference type="Proteomes" id="UP000642468"/>
    </source>
</evidence>
<dbReference type="NCBIfam" id="TIGR00836">
    <property type="entry name" value="amt"/>
    <property type="match status" value="1"/>
</dbReference>
<keyword evidence="3 8" id="KW-0813">Transport</keyword>
<evidence type="ECO:0000256" key="5">
    <source>
        <dbReference type="ARBA" id="ARBA00022989"/>
    </source>
</evidence>
<feature type="transmembrane region" description="Helical" evidence="8">
    <location>
        <begin position="355"/>
        <end position="377"/>
    </location>
</feature>
<dbReference type="PANTHER" id="PTHR43029">
    <property type="entry name" value="AMMONIUM TRANSPORTER MEP2"/>
    <property type="match status" value="1"/>
</dbReference>
<keyword evidence="11" id="KW-1185">Reference proteome</keyword>
<keyword evidence="7 8" id="KW-0924">Ammonia transport</keyword>
<evidence type="ECO:0000256" key="1">
    <source>
        <dbReference type="ARBA" id="ARBA00004141"/>
    </source>
</evidence>
<evidence type="ECO:0000256" key="3">
    <source>
        <dbReference type="ARBA" id="ARBA00022448"/>
    </source>
</evidence>
<feature type="transmembrane region" description="Helical" evidence="8">
    <location>
        <begin position="389"/>
        <end position="412"/>
    </location>
</feature>
<organism evidence="10 11">
    <name type="scientific">Hymenobacter duratus</name>
    <dbReference type="NCBI Taxonomy" id="2771356"/>
    <lineage>
        <taxon>Bacteria</taxon>
        <taxon>Pseudomonadati</taxon>
        <taxon>Bacteroidota</taxon>
        <taxon>Cytophagia</taxon>
        <taxon>Cytophagales</taxon>
        <taxon>Hymenobacteraceae</taxon>
        <taxon>Hymenobacter</taxon>
    </lineage>
</organism>
<feature type="transmembrane region" description="Helical" evidence="8">
    <location>
        <begin position="48"/>
        <end position="70"/>
    </location>
</feature>
<dbReference type="InterPro" id="IPR029020">
    <property type="entry name" value="Ammonium/urea_transptr"/>
</dbReference>
<keyword evidence="4 8" id="KW-0812">Transmembrane</keyword>
<feature type="transmembrane region" description="Helical" evidence="8">
    <location>
        <begin position="132"/>
        <end position="157"/>
    </location>
</feature>
<evidence type="ECO:0000256" key="2">
    <source>
        <dbReference type="ARBA" id="ARBA00005887"/>
    </source>
</evidence>
<protein>
    <recommendedName>
        <fullName evidence="8">Ammonium transporter</fullName>
    </recommendedName>
</protein>
<feature type="transmembrane region" description="Helical" evidence="8">
    <location>
        <begin position="301"/>
        <end position="319"/>
    </location>
</feature>
<dbReference type="Gene3D" id="1.10.3430.10">
    <property type="entry name" value="Ammonium transporter AmtB like domains"/>
    <property type="match status" value="1"/>
</dbReference>
<dbReference type="PANTHER" id="PTHR43029:SF10">
    <property type="entry name" value="AMMONIUM TRANSPORTER MEP2"/>
    <property type="match status" value="1"/>
</dbReference>
<gene>
    <name evidence="10" type="ORF">IC231_12325</name>
</gene>
<feature type="transmembrane region" description="Helical" evidence="8">
    <location>
        <begin position="237"/>
        <end position="259"/>
    </location>
</feature>
<evidence type="ECO:0000256" key="8">
    <source>
        <dbReference type="RuleBase" id="RU362002"/>
    </source>
</evidence>
<evidence type="ECO:0000313" key="10">
    <source>
        <dbReference type="EMBL" id="MBD2715824.1"/>
    </source>
</evidence>
<dbReference type="Pfam" id="PF00909">
    <property type="entry name" value="Ammonium_transp"/>
    <property type="match status" value="1"/>
</dbReference>
<feature type="transmembrane region" description="Helical" evidence="8">
    <location>
        <begin position="271"/>
        <end position="292"/>
    </location>
</feature>